<keyword evidence="6" id="KW-0732">Signal</keyword>
<evidence type="ECO:0000256" key="2">
    <source>
        <dbReference type="ARBA" id="ARBA00012513"/>
    </source>
</evidence>
<dbReference type="InterPro" id="IPR025287">
    <property type="entry name" value="WAK_GUB"/>
</dbReference>
<dbReference type="InterPro" id="IPR008271">
    <property type="entry name" value="Ser/Thr_kinase_AS"/>
</dbReference>
<keyword evidence="9 15" id="KW-0067">ATP-binding</keyword>
<evidence type="ECO:0000256" key="14">
    <source>
        <dbReference type="ARBA" id="ARBA00048679"/>
    </source>
</evidence>
<gene>
    <name evidence="18" type="ORF">RND81_08G223800</name>
</gene>
<dbReference type="AlphaFoldDB" id="A0AAW1JB14"/>
<feature type="transmembrane region" description="Helical" evidence="16">
    <location>
        <begin position="254"/>
        <end position="277"/>
    </location>
</feature>
<keyword evidence="10 16" id="KW-1133">Transmembrane helix</keyword>
<keyword evidence="5 16" id="KW-0812">Transmembrane</keyword>
<evidence type="ECO:0000256" key="15">
    <source>
        <dbReference type="PROSITE-ProRule" id="PRU10141"/>
    </source>
</evidence>
<dbReference type="EMBL" id="JBDFQZ010000008">
    <property type="protein sequence ID" value="KAK9700212.1"/>
    <property type="molecule type" value="Genomic_DNA"/>
</dbReference>
<evidence type="ECO:0000259" key="17">
    <source>
        <dbReference type="PROSITE" id="PS50011"/>
    </source>
</evidence>
<comment type="caution">
    <text evidence="18">The sequence shown here is derived from an EMBL/GenBank/DDBJ whole genome shotgun (WGS) entry which is preliminary data.</text>
</comment>
<evidence type="ECO:0000256" key="5">
    <source>
        <dbReference type="ARBA" id="ARBA00022692"/>
    </source>
</evidence>
<dbReference type="FunFam" id="1.10.510.10:FF:000590">
    <property type="entry name" value="PR5-like receptor kinase"/>
    <property type="match status" value="1"/>
</dbReference>
<dbReference type="InterPro" id="IPR017441">
    <property type="entry name" value="Protein_kinase_ATP_BS"/>
</dbReference>
<evidence type="ECO:0000256" key="9">
    <source>
        <dbReference type="ARBA" id="ARBA00022840"/>
    </source>
</evidence>
<evidence type="ECO:0000256" key="3">
    <source>
        <dbReference type="ARBA" id="ARBA00022527"/>
    </source>
</evidence>
<keyword evidence="12" id="KW-0325">Glycoprotein</keyword>
<evidence type="ECO:0000256" key="16">
    <source>
        <dbReference type="SAM" id="Phobius"/>
    </source>
</evidence>
<dbReference type="InterPro" id="IPR000719">
    <property type="entry name" value="Prot_kinase_dom"/>
</dbReference>
<sequence length="618" mass="68521">MNSLNLLILLIIVFPICFTGGNLQWYDNCGKNFTCGDIGVGFPFWGGSSRPKECGYPDLELACEGENKTTVQISQMKFNVLEINQTTNVLKIARQDLTNGLCVQNDPGQFDDGTSSDPGQFEGGTSSYPGQFTCRINGVKDTIGYFQVGATGPSECSESIVVPVLGSLEGQIGNGLSLSEVVDKGFEANFKTEDSDANWCYDCEKSKGRCGYDVGMKNVTCVCSDGSSGYTTCGGRSKVFPNLGPTMKKGRRKLYIVLIVCSSATGMSILLFLVFYVKRRCSLYDRWYGVFQRERKVDIEAFLKNHGSSGLKRYTYIHLKKITNSFKNKVGEGGYGSVYKGRLQNGNLVAVKILRKSKANAEEFMNEVASIGNTNHVNVVKLIGFCYEGNRRALVYEFMANGSLEKFLFTGNNYDLLGLETLFEIAIGVARGLEYLHRGCNTRILHFDIKPHNILLDENFRPKISDFGLAKSCPQRDSIIVSMSEARGTVGYIAPEVFLKSFGGVSYKSDVYSYGMLVLEMVGCRRKDTNEGEHSSEQYFPQWIYKQLEAGEETNQEGVLSNEELEMQRRMIVVSLWCVQTNPSSRPAMSKVVEMLEGTLELQIPAAISLSLAEPLRS</sequence>
<evidence type="ECO:0000256" key="8">
    <source>
        <dbReference type="ARBA" id="ARBA00022777"/>
    </source>
</evidence>
<keyword evidence="11 16" id="KW-0472">Membrane</keyword>
<comment type="subcellular location">
    <subcellularLocation>
        <location evidence="1">Membrane</location>
        <topology evidence="1">Single-pass type I membrane protein</topology>
    </subcellularLocation>
</comment>
<dbReference type="Pfam" id="PF14380">
    <property type="entry name" value="WAK_assoc"/>
    <property type="match status" value="1"/>
</dbReference>
<dbReference type="GO" id="GO:0030247">
    <property type="term" value="F:polysaccharide binding"/>
    <property type="evidence" value="ECO:0007669"/>
    <property type="project" value="InterPro"/>
</dbReference>
<comment type="catalytic activity">
    <reaction evidence="13">
        <text>L-threonyl-[protein] + ATP = O-phospho-L-threonyl-[protein] + ADP + H(+)</text>
        <dbReference type="Rhea" id="RHEA:46608"/>
        <dbReference type="Rhea" id="RHEA-COMP:11060"/>
        <dbReference type="Rhea" id="RHEA-COMP:11605"/>
        <dbReference type="ChEBI" id="CHEBI:15378"/>
        <dbReference type="ChEBI" id="CHEBI:30013"/>
        <dbReference type="ChEBI" id="CHEBI:30616"/>
        <dbReference type="ChEBI" id="CHEBI:61977"/>
        <dbReference type="ChEBI" id="CHEBI:456216"/>
        <dbReference type="EC" id="2.7.11.1"/>
    </reaction>
</comment>
<organism evidence="18 19">
    <name type="scientific">Saponaria officinalis</name>
    <name type="common">Common soapwort</name>
    <name type="synonym">Lychnis saponaria</name>
    <dbReference type="NCBI Taxonomy" id="3572"/>
    <lineage>
        <taxon>Eukaryota</taxon>
        <taxon>Viridiplantae</taxon>
        <taxon>Streptophyta</taxon>
        <taxon>Embryophyta</taxon>
        <taxon>Tracheophyta</taxon>
        <taxon>Spermatophyta</taxon>
        <taxon>Magnoliopsida</taxon>
        <taxon>eudicotyledons</taxon>
        <taxon>Gunneridae</taxon>
        <taxon>Pentapetalae</taxon>
        <taxon>Caryophyllales</taxon>
        <taxon>Caryophyllaceae</taxon>
        <taxon>Caryophylleae</taxon>
        <taxon>Saponaria</taxon>
    </lineage>
</organism>
<dbReference type="Pfam" id="PF00069">
    <property type="entry name" value="Pkinase"/>
    <property type="match status" value="1"/>
</dbReference>
<dbReference type="InterPro" id="IPR032872">
    <property type="entry name" value="WAK_assoc_C"/>
</dbReference>
<evidence type="ECO:0000256" key="6">
    <source>
        <dbReference type="ARBA" id="ARBA00022729"/>
    </source>
</evidence>
<dbReference type="Gene3D" id="3.30.200.20">
    <property type="entry name" value="Phosphorylase Kinase, domain 1"/>
    <property type="match status" value="1"/>
</dbReference>
<dbReference type="InterPro" id="IPR045874">
    <property type="entry name" value="LRK10/LRL21-25-like"/>
</dbReference>
<dbReference type="GO" id="GO:0016020">
    <property type="term" value="C:membrane"/>
    <property type="evidence" value="ECO:0007669"/>
    <property type="project" value="UniProtKB-SubCell"/>
</dbReference>
<evidence type="ECO:0000256" key="7">
    <source>
        <dbReference type="ARBA" id="ARBA00022741"/>
    </source>
</evidence>
<evidence type="ECO:0000256" key="12">
    <source>
        <dbReference type="ARBA" id="ARBA00023180"/>
    </source>
</evidence>
<protein>
    <recommendedName>
        <fullName evidence="2">non-specific serine/threonine protein kinase</fullName>
        <ecNumber evidence="2">2.7.11.1</ecNumber>
    </recommendedName>
</protein>
<dbReference type="InterPro" id="IPR011009">
    <property type="entry name" value="Kinase-like_dom_sf"/>
</dbReference>
<keyword evidence="4" id="KW-0808">Transferase</keyword>
<dbReference type="PROSITE" id="PS50011">
    <property type="entry name" value="PROTEIN_KINASE_DOM"/>
    <property type="match status" value="1"/>
</dbReference>
<reference evidence="18" key="1">
    <citation type="submission" date="2024-03" db="EMBL/GenBank/DDBJ databases">
        <title>WGS assembly of Saponaria officinalis var. Norfolk2.</title>
        <authorList>
            <person name="Jenkins J."/>
            <person name="Shu S."/>
            <person name="Grimwood J."/>
            <person name="Barry K."/>
            <person name="Goodstein D."/>
            <person name="Schmutz J."/>
            <person name="Leebens-Mack J."/>
            <person name="Osbourn A."/>
        </authorList>
    </citation>
    <scope>NUCLEOTIDE SEQUENCE [LARGE SCALE GENOMIC DNA]</scope>
    <source>
        <strain evidence="18">JIC</strain>
    </source>
</reference>
<proteinExistence type="predicted"/>
<keyword evidence="8" id="KW-0418">Kinase</keyword>
<evidence type="ECO:0000256" key="11">
    <source>
        <dbReference type="ARBA" id="ARBA00023136"/>
    </source>
</evidence>
<evidence type="ECO:0000313" key="19">
    <source>
        <dbReference type="Proteomes" id="UP001443914"/>
    </source>
</evidence>
<dbReference type="GO" id="GO:0005524">
    <property type="term" value="F:ATP binding"/>
    <property type="evidence" value="ECO:0007669"/>
    <property type="project" value="UniProtKB-UniRule"/>
</dbReference>
<dbReference type="PANTHER" id="PTHR27009">
    <property type="entry name" value="RUST RESISTANCE KINASE LR10-RELATED"/>
    <property type="match status" value="1"/>
</dbReference>
<keyword evidence="19" id="KW-1185">Reference proteome</keyword>
<evidence type="ECO:0000256" key="1">
    <source>
        <dbReference type="ARBA" id="ARBA00004479"/>
    </source>
</evidence>
<evidence type="ECO:0000256" key="13">
    <source>
        <dbReference type="ARBA" id="ARBA00047899"/>
    </source>
</evidence>
<feature type="transmembrane region" description="Helical" evidence="16">
    <location>
        <begin position="6"/>
        <end position="23"/>
    </location>
</feature>
<evidence type="ECO:0000256" key="10">
    <source>
        <dbReference type="ARBA" id="ARBA00022989"/>
    </source>
</evidence>
<evidence type="ECO:0000256" key="4">
    <source>
        <dbReference type="ARBA" id="ARBA00022679"/>
    </source>
</evidence>
<dbReference type="GO" id="GO:0004674">
    <property type="term" value="F:protein serine/threonine kinase activity"/>
    <property type="evidence" value="ECO:0007669"/>
    <property type="project" value="UniProtKB-KW"/>
</dbReference>
<dbReference type="Pfam" id="PF13947">
    <property type="entry name" value="GUB_WAK_bind"/>
    <property type="match status" value="1"/>
</dbReference>
<feature type="domain" description="Protein kinase" evidence="17">
    <location>
        <begin position="324"/>
        <end position="600"/>
    </location>
</feature>
<keyword evidence="3" id="KW-0723">Serine/threonine-protein kinase</keyword>
<dbReference type="Proteomes" id="UP001443914">
    <property type="component" value="Unassembled WGS sequence"/>
</dbReference>
<evidence type="ECO:0000313" key="18">
    <source>
        <dbReference type="EMBL" id="KAK9700212.1"/>
    </source>
</evidence>
<comment type="catalytic activity">
    <reaction evidence="14">
        <text>L-seryl-[protein] + ATP = O-phospho-L-seryl-[protein] + ADP + H(+)</text>
        <dbReference type="Rhea" id="RHEA:17989"/>
        <dbReference type="Rhea" id="RHEA-COMP:9863"/>
        <dbReference type="Rhea" id="RHEA-COMP:11604"/>
        <dbReference type="ChEBI" id="CHEBI:15378"/>
        <dbReference type="ChEBI" id="CHEBI:29999"/>
        <dbReference type="ChEBI" id="CHEBI:30616"/>
        <dbReference type="ChEBI" id="CHEBI:83421"/>
        <dbReference type="ChEBI" id="CHEBI:456216"/>
        <dbReference type="EC" id="2.7.11.1"/>
    </reaction>
</comment>
<dbReference type="FunFam" id="3.30.200.20:FF:000178">
    <property type="entry name" value="serine/threonine-protein kinase PBS1-like"/>
    <property type="match status" value="1"/>
</dbReference>
<dbReference type="SMART" id="SM00220">
    <property type="entry name" value="S_TKc"/>
    <property type="match status" value="1"/>
</dbReference>
<keyword evidence="7 15" id="KW-0547">Nucleotide-binding</keyword>
<dbReference type="EC" id="2.7.11.1" evidence="2"/>
<accession>A0AAW1JB14</accession>
<dbReference type="PROSITE" id="PS00108">
    <property type="entry name" value="PROTEIN_KINASE_ST"/>
    <property type="match status" value="1"/>
</dbReference>
<dbReference type="Gene3D" id="1.10.510.10">
    <property type="entry name" value="Transferase(Phosphotransferase) domain 1"/>
    <property type="match status" value="1"/>
</dbReference>
<feature type="binding site" evidence="15">
    <location>
        <position position="352"/>
    </location>
    <ligand>
        <name>ATP</name>
        <dbReference type="ChEBI" id="CHEBI:30616"/>
    </ligand>
</feature>
<dbReference type="PROSITE" id="PS00107">
    <property type="entry name" value="PROTEIN_KINASE_ATP"/>
    <property type="match status" value="1"/>
</dbReference>
<dbReference type="SUPFAM" id="SSF56112">
    <property type="entry name" value="Protein kinase-like (PK-like)"/>
    <property type="match status" value="1"/>
</dbReference>
<name>A0AAW1JB14_SAPOF</name>